<evidence type="ECO:0000256" key="33">
    <source>
        <dbReference type="SAM" id="Coils"/>
    </source>
</evidence>
<evidence type="ECO:0000256" key="27">
    <source>
        <dbReference type="ARBA" id="ARBA00047899"/>
    </source>
</evidence>
<feature type="domain" description="HPt" evidence="36">
    <location>
        <begin position="1164"/>
        <end position="1269"/>
    </location>
</feature>
<accession>A0A498IAV7</accession>
<dbReference type="InterPro" id="IPR001245">
    <property type="entry name" value="Ser-Thr/Tyr_kinase_cat_dom"/>
</dbReference>
<dbReference type="Pfam" id="PF25972">
    <property type="entry name" value="At4g15545_C"/>
    <property type="match status" value="1"/>
</dbReference>
<evidence type="ECO:0000256" key="13">
    <source>
        <dbReference type="ARBA" id="ARBA00022777"/>
    </source>
</evidence>
<evidence type="ECO:0000256" key="6">
    <source>
        <dbReference type="ARBA" id="ARBA00022490"/>
    </source>
</evidence>
<dbReference type="GO" id="GO:0005524">
    <property type="term" value="F:ATP binding"/>
    <property type="evidence" value="ECO:0007669"/>
    <property type="project" value="UniProtKB-UniRule"/>
</dbReference>
<evidence type="ECO:0000256" key="31">
    <source>
        <dbReference type="PROSITE-ProRule" id="PRU00110"/>
    </source>
</evidence>
<evidence type="ECO:0000256" key="10">
    <source>
        <dbReference type="ARBA" id="ARBA00022692"/>
    </source>
</evidence>
<dbReference type="InterPro" id="IPR036641">
    <property type="entry name" value="HPT_dom_sf"/>
</dbReference>
<evidence type="ECO:0000256" key="29">
    <source>
        <dbReference type="ARBA" id="ARBA00049169"/>
    </source>
</evidence>
<keyword evidence="13" id="KW-0418">Kinase</keyword>
<dbReference type="SMART" id="SM00702">
    <property type="entry name" value="P4Hc"/>
    <property type="match status" value="1"/>
</dbReference>
<evidence type="ECO:0000259" key="36">
    <source>
        <dbReference type="PROSITE" id="PS50894"/>
    </source>
</evidence>
<evidence type="ECO:0000256" key="22">
    <source>
        <dbReference type="ARBA" id="ARBA00023004"/>
    </source>
</evidence>
<feature type="modified residue" description="Phosphohistidine" evidence="31">
    <location>
        <position position="1205"/>
    </location>
</feature>
<evidence type="ECO:0000313" key="39">
    <source>
        <dbReference type="Proteomes" id="UP000290289"/>
    </source>
</evidence>
<dbReference type="GO" id="GO:0004656">
    <property type="term" value="F:procollagen-proline 4-dioxygenase activity"/>
    <property type="evidence" value="ECO:0007669"/>
    <property type="project" value="UniProtKB-EC"/>
</dbReference>
<dbReference type="SMART" id="SM00220">
    <property type="entry name" value="S_TKc"/>
    <property type="match status" value="1"/>
</dbReference>
<dbReference type="FunFam" id="1.10.510.10:FF:000335">
    <property type="entry name" value="receptor-like cytosolic serine/threonine-protein kinase RBK2"/>
    <property type="match status" value="1"/>
</dbReference>
<dbReference type="FunFam" id="2.60.120.620:FF:000002">
    <property type="entry name" value="Prolyl 4-hydroxylase 4"/>
    <property type="match status" value="1"/>
</dbReference>
<dbReference type="Pfam" id="PF01627">
    <property type="entry name" value="Hpt"/>
    <property type="match status" value="1"/>
</dbReference>
<organism evidence="38 39">
    <name type="scientific">Malus domestica</name>
    <name type="common">Apple</name>
    <name type="synonym">Pyrus malus</name>
    <dbReference type="NCBI Taxonomy" id="3750"/>
    <lineage>
        <taxon>Eukaryota</taxon>
        <taxon>Viridiplantae</taxon>
        <taxon>Streptophyta</taxon>
        <taxon>Embryophyta</taxon>
        <taxon>Tracheophyta</taxon>
        <taxon>Spermatophyta</taxon>
        <taxon>Magnoliopsida</taxon>
        <taxon>eudicotyledons</taxon>
        <taxon>Gunneridae</taxon>
        <taxon>Pentapetalae</taxon>
        <taxon>rosids</taxon>
        <taxon>fabids</taxon>
        <taxon>Rosales</taxon>
        <taxon>Rosaceae</taxon>
        <taxon>Amygdaloideae</taxon>
        <taxon>Maleae</taxon>
        <taxon>Malus</taxon>
    </lineage>
</organism>
<name>A0A498IAV7_MALDO</name>
<comment type="cofactor">
    <cofactor evidence="1">
        <name>L-ascorbate</name>
        <dbReference type="ChEBI" id="CHEBI:38290"/>
    </cofactor>
</comment>
<dbReference type="GO" id="GO:0009736">
    <property type="term" value="P:cytokinin-activated signaling pathway"/>
    <property type="evidence" value="ECO:0007669"/>
    <property type="project" value="UniProtKB-KW"/>
</dbReference>
<keyword evidence="20" id="KW-0007">Acetylation</keyword>
<keyword evidence="15 32" id="KW-0067">ATP-binding</keyword>
<dbReference type="EMBL" id="RDQH01000339">
    <property type="protein sequence ID" value="RXH80310.1"/>
    <property type="molecule type" value="Genomic_DNA"/>
</dbReference>
<keyword evidence="11" id="KW-0479">Metal-binding</keyword>
<evidence type="ECO:0000256" key="5">
    <source>
        <dbReference type="ARBA" id="ARBA00006511"/>
    </source>
</evidence>
<sequence>MLAKESGSSNFDLPEEVLEVLPPDPFEQLDVARKITSLALSTRVSALESESSALREKLAEKDRLIADLQSQVESLDASLSESADKLALANQEKEGLVKEKAVLANTVRKLSRDVSKLEVFRKTLMRSLAEDEENPSGASDVVAKPANTVQAEEHSSSKPHDGDGEGDVTFSTLPPSRSSSVQSTFSGGSTFTEDRDTDASRPRIAHSLLLASQTSTPRFTPPGSPPIYSASTSPTRTSKPGSPKRHSMSFATSRGMFDNRSSVPSSHHGSESGRTRVDGKEFFRQVRSRLSYEQFGAFLANVKELNGHKQTKEIGYSQVHNDKEWLFTSSQRQGMLLKLHFSNGSRETAKENQEAQATTPSAHGGSRRARAGFSESFSSQDLRSLNLDEDVSVHELSSRGVSEDEYCPRSLGSGASSPMTSTSDSDGRGSRTATSDSDPRANYQWRGFFRILKKGPQYPFPTFPPKGAQKPKLTRRKSKKIDFIPQINSPTLRSFDADFCRFKSSWKNYSLLELEAATNNFSHENLIGEGGYAEVYKGTLEDGQIVAIKRLTRGSQEEMTADFLSELGVIVHVDHPNIAKLIGYGVEGGMHLVLHLSPHGSLSSILYGPRENLDWDIRYKVAFGTAKGLLYLHEGCQRRIIHKDIKASNILLAEDFEPQISDFGLAKWLPDSWTHHVVSKFEGTFGYLPPEFFMHGIVDEKTDVYAYGVLLLELITGRQALDSSHKSLVMWIVQILEGDETSLEYATKYHKSKLQRTYSEELLDADEYNSTKYLSDRDKQLEFILGTSTLMTRVCLHLLLLLLFFLLSICSTSSSSSSASRTFTVNPSKVKQISWNPRAFVYEGLLTDAECDHLISIAKSELKRSAVADNLSGQSKLSEVRTSSGMFIPKAKDPIVAGIEDKLSTWTFLPKENGEDIQVLRYEPGQKYEPHYDYFVDKVNIARGGHRIATVLMYLTDVAKGGETVFPEAEIPLRRKAAEIDHSLSECAKKGIAVKPQRGDALLFFSLTPHAVPDPNSLHAGCPVIEGEKWSATKWIHVDSFDKNLDASGDCGDLNESCERWAALGECTKNQEYMVGTPELPGYCRRSCKSLICAIIPQDLQFKAQAFLCWLSFSYSVCVERNKRKDMEVGQMQRQWVDYTKSLFLEGFLDGQFLQLQQLQDESNPDFVVEVVSLFFEDSEKLLNDLTRALEQPTVDFKRVDAHVHQFKGSSSSIGAQRVKNACIAFRNFCEEKNTEGCVRCVQQVKHEYYLVKSKLETLFAMEQQIMAAGGSIPMLELNF</sequence>
<keyword evidence="22" id="KW-0408">Iron</keyword>
<dbReference type="Proteomes" id="UP000290289">
    <property type="component" value="Chromosome 13"/>
</dbReference>
<evidence type="ECO:0000256" key="24">
    <source>
        <dbReference type="ARBA" id="ARBA00023136"/>
    </source>
</evidence>
<dbReference type="InterPro" id="IPR008207">
    <property type="entry name" value="Sig_transdc_His_kin_Hpt_dom"/>
</dbReference>
<evidence type="ECO:0000256" key="19">
    <source>
        <dbReference type="ARBA" id="ARBA00022989"/>
    </source>
</evidence>
<evidence type="ECO:0000256" key="16">
    <source>
        <dbReference type="ARBA" id="ARBA00022864"/>
    </source>
</evidence>
<dbReference type="PANTHER" id="PTHR47987">
    <property type="entry name" value="OS08G0249100 PROTEIN"/>
    <property type="match status" value="1"/>
</dbReference>
<dbReference type="InterPro" id="IPR011009">
    <property type="entry name" value="Kinase-like_dom_sf"/>
</dbReference>
<keyword evidence="10" id="KW-0812">Transmembrane</keyword>
<feature type="compositionally biased region" description="Polar residues" evidence="34">
    <location>
        <begin position="413"/>
        <end position="424"/>
    </location>
</feature>
<keyword evidence="25" id="KW-0325">Glycoprotein</keyword>
<dbReference type="InterPro" id="IPR005123">
    <property type="entry name" value="Oxoglu/Fe-dep_dioxygenase_dom"/>
</dbReference>
<dbReference type="FunFam" id="3.30.200.20:FF:000445">
    <property type="entry name" value="Receptor-like cytosolic serine/threonine-protein kinase RBK2"/>
    <property type="match status" value="1"/>
</dbReference>
<evidence type="ECO:0000256" key="8">
    <source>
        <dbReference type="ARBA" id="ARBA00022553"/>
    </source>
</evidence>
<dbReference type="InterPro" id="IPR000719">
    <property type="entry name" value="Prot_kinase_dom"/>
</dbReference>
<dbReference type="Gene3D" id="1.10.510.10">
    <property type="entry name" value="Transferase(Phosphotransferase) domain 1"/>
    <property type="match status" value="1"/>
</dbReference>
<dbReference type="Pfam" id="PF13640">
    <property type="entry name" value="2OG-FeII_Oxy_3"/>
    <property type="match status" value="1"/>
</dbReference>
<evidence type="ECO:0000256" key="34">
    <source>
        <dbReference type="SAM" id="MobiDB-lite"/>
    </source>
</evidence>
<dbReference type="CDD" id="cd00088">
    <property type="entry name" value="HPT"/>
    <property type="match status" value="1"/>
</dbReference>
<dbReference type="GO" id="GO:0005506">
    <property type="term" value="F:iron ion binding"/>
    <property type="evidence" value="ECO:0007669"/>
    <property type="project" value="InterPro"/>
</dbReference>
<dbReference type="SUPFAM" id="SSF47226">
    <property type="entry name" value="Histidine-containing phosphotransfer domain, HPT domain"/>
    <property type="match status" value="1"/>
</dbReference>
<dbReference type="FunFam" id="1.20.120.160:FF:000001">
    <property type="entry name" value="Histidine-containing phosphotransfer protein 1"/>
    <property type="match status" value="1"/>
</dbReference>
<evidence type="ECO:0000259" key="37">
    <source>
        <dbReference type="PROSITE" id="PS51471"/>
    </source>
</evidence>
<evidence type="ECO:0000256" key="1">
    <source>
        <dbReference type="ARBA" id="ARBA00001961"/>
    </source>
</evidence>
<feature type="region of interest" description="Disordered" evidence="34">
    <location>
        <begin position="129"/>
        <end position="275"/>
    </location>
</feature>
<feature type="binding site" evidence="32">
    <location>
        <position position="549"/>
    </location>
    <ligand>
        <name>ATP</name>
        <dbReference type="ChEBI" id="CHEBI:30616"/>
    </ligand>
</feature>
<evidence type="ECO:0000256" key="14">
    <source>
        <dbReference type="ARBA" id="ARBA00022824"/>
    </source>
</evidence>
<dbReference type="InterPro" id="IPR006620">
    <property type="entry name" value="Pro_4_hyd_alph"/>
</dbReference>
<evidence type="ECO:0000256" key="7">
    <source>
        <dbReference type="ARBA" id="ARBA00022527"/>
    </source>
</evidence>
<reference evidence="38 39" key="1">
    <citation type="submission" date="2018-10" db="EMBL/GenBank/DDBJ databases">
        <title>A high-quality apple genome assembly.</title>
        <authorList>
            <person name="Hu J."/>
        </authorList>
    </citation>
    <scope>NUCLEOTIDE SEQUENCE [LARGE SCALE GENOMIC DNA]</scope>
    <source>
        <strain evidence="39">cv. HFTH1</strain>
        <tissue evidence="38">Young leaf</tissue>
    </source>
</reference>
<evidence type="ECO:0000256" key="2">
    <source>
        <dbReference type="ARBA" id="ARBA00004123"/>
    </source>
</evidence>
<feature type="coiled-coil region" evidence="33">
    <location>
        <begin position="44"/>
        <end position="85"/>
    </location>
</feature>
<dbReference type="PROSITE" id="PS50894">
    <property type="entry name" value="HPT"/>
    <property type="match status" value="1"/>
</dbReference>
<dbReference type="GO" id="GO:0005634">
    <property type="term" value="C:nucleus"/>
    <property type="evidence" value="ECO:0007669"/>
    <property type="project" value="UniProtKB-SubCell"/>
</dbReference>
<evidence type="ECO:0000256" key="17">
    <source>
        <dbReference type="ARBA" id="ARBA00022964"/>
    </source>
</evidence>
<proteinExistence type="inferred from homology"/>
<keyword evidence="14" id="KW-0256">Endoplasmic reticulum</keyword>
<dbReference type="GO" id="GO:0051020">
    <property type="term" value="F:GTPase binding"/>
    <property type="evidence" value="ECO:0007669"/>
    <property type="project" value="UniProtKB-ARBA"/>
</dbReference>
<dbReference type="GO" id="GO:0005789">
    <property type="term" value="C:endoplasmic reticulum membrane"/>
    <property type="evidence" value="ECO:0007669"/>
    <property type="project" value="UniProtKB-SubCell"/>
</dbReference>
<keyword evidence="18" id="KW-0735">Signal-anchor</keyword>
<dbReference type="Gene3D" id="3.30.200.20">
    <property type="entry name" value="Phosphorylase Kinase, domain 1"/>
    <property type="match status" value="1"/>
</dbReference>
<evidence type="ECO:0000259" key="35">
    <source>
        <dbReference type="PROSITE" id="PS50011"/>
    </source>
</evidence>
<keyword evidence="16" id="KW-0932">Cytokinin signaling pathway</keyword>
<dbReference type="AlphaFoldDB" id="A0A498IAV7"/>
<dbReference type="PANTHER" id="PTHR47987:SF13">
    <property type="entry name" value="RECEPTOR-LIKE CYTOSOLIC SERINE_THREONINE-PROTEIN KINASE RBK2"/>
    <property type="match status" value="1"/>
</dbReference>
<dbReference type="GO" id="GO:0000160">
    <property type="term" value="P:phosphorelay signal transduction system"/>
    <property type="evidence" value="ECO:0007669"/>
    <property type="project" value="UniProtKB-KW"/>
</dbReference>
<dbReference type="STRING" id="3750.A0A498IAV7"/>
<keyword evidence="39" id="KW-1185">Reference proteome</keyword>
<keyword evidence="19" id="KW-1133">Transmembrane helix</keyword>
<evidence type="ECO:0000256" key="12">
    <source>
        <dbReference type="ARBA" id="ARBA00022741"/>
    </source>
</evidence>
<evidence type="ECO:0000256" key="4">
    <source>
        <dbReference type="ARBA" id="ARBA00004648"/>
    </source>
</evidence>
<keyword evidence="7" id="KW-0723">Serine/threonine-protein kinase</keyword>
<keyword evidence="24" id="KW-0472">Membrane</keyword>
<dbReference type="Pfam" id="PF07714">
    <property type="entry name" value="PK_Tyr_Ser-Thr"/>
    <property type="match status" value="1"/>
</dbReference>
<evidence type="ECO:0000256" key="28">
    <source>
        <dbReference type="ARBA" id="ARBA00048679"/>
    </source>
</evidence>
<protein>
    <recommendedName>
        <fullName evidence="40">Procollagen-proline 4-dioxygenase</fullName>
    </recommendedName>
</protein>
<dbReference type="GO" id="GO:0004674">
    <property type="term" value="F:protein serine/threonine kinase activity"/>
    <property type="evidence" value="ECO:0007669"/>
    <property type="project" value="UniProtKB-KW"/>
</dbReference>
<keyword evidence="21" id="KW-0560">Oxidoreductase</keyword>
<feature type="domain" description="Protein kinase" evidence="35">
    <location>
        <begin position="521"/>
        <end position="800"/>
    </location>
</feature>
<dbReference type="PROSITE" id="PS51471">
    <property type="entry name" value="FE2OG_OXY"/>
    <property type="match status" value="1"/>
</dbReference>
<dbReference type="InterPro" id="IPR044862">
    <property type="entry name" value="Pro_4_hyd_alph_FE2OG_OXY"/>
</dbReference>
<evidence type="ECO:0000256" key="15">
    <source>
        <dbReference type="ARBA" id="ARBA00022840"/>
    </source>
</evidence>
<keyword evidence="6" id="KW-0963">Cytoplasm</keyword>
<dbReference type="Gene3D" id="1.20.120.160">
    <property type="entry name" value="HPT domain"/>
    <property type="match status" value="1"/>
</dbReference>
<comment type="similarity">
    <text evidence="5">Belongs to the P4HA family.</text>
</comment>
<keyword evidence="17" id="KW-0223">Dioxygenase</keyword>
<gene>
    <name evidence="38" type="ORF">DVH24_041457</name>
</gene>
<keyword evidence="12 32" id="KW-0547">Nucleotide-binding</keyword>
<comment type="subunit">
    <text evidence="30">Interacts with ARAC5 and ARAC10.</text>
</comment>
<keyword evidence="33" id="KW-0175">Coiled coil</keyword>
<evidence type="ECO:0000256" key="25">
    <source>
        <dbReference type="ARBA" id="ARBA00023180"/>
    </source>
</evidence>
<evidence type="ECO:0000256" key="11">
    <source>
        <dbReference type="ARBA" id="ARBA00022723"/>
    </source>
</evidence>
<dbReference type="InterPro" id="IPR046958">
    <property type="entry name" value="RBK1/2/STUNTED"/>
</dbReference>
<keyword evidence="9" id="KW-0808">Transferase</keyword>
<evidence type="ECO:0000256" key="3">
    <source>
        <dbReference type="ARBA" id="ARBA00004514"/>
    </source>
</evidence>
<evidence type="ECO:0008006" key="40">
    <source>
        <dbReference type="Google" id="ProtNLM"/>
    </source>
</evidence>
<keyword evidence="26" id="KW-0539">Nucleus</keyword>
<evidence type="ECO:0000256" key="20">
    <source>
        <dbReference type="ARBA" id="ARBA00022990"/>
    </source>
</evidence>
<feature type="compositionally biased region" description="Basic and acidic residues" evidence="34">
    <location>
        <begin position="192"/>
        <end position="201"/>
    </location>
</feature>
<evidence type="ECO:0000256" key="30">
    <source>
        <dbReference type="ARBA" id="ARBA00063228"/>
    </source>
</evidence>
<evidence type="ECO:0000256" key="23">
    <source>
        <dbReference type="ARBA" id="ARBA00023012"/>
    </source>
</evidence>
<dbReference type="PROSITE" id="PS00108">
    <property type="entry name" value="PROTEIN_KINASE_ST"/>
    <property type="match status" value="1"/>
</dbReference>
<dbReference type="GO" id="GO:0031418">
    <property type="term" value="F:L-ascorbic acid binding"/>
    <property type="evidence" value="ECO:0007669"/>
    <property type="project" value="InterPro"/>
</dbReference>
<dbReference type="SUPFAM" id="SSF56112">
    <property type="entry name" value="Protein kinase-like (PK-like)"/>
    <property type="match status" value="1"/>
</dbReference>
<keyword evidence="23" id="KW-0902">Two-component regulatory system</keyword>
<dbReference type="InterPro" id="IPR058935">
    <property type="entry name" value="At4g15545-like_C"/>
</dbReference>
<feature type="domain" description="Fe2OG dioxygenase" evidence="37">
    <location>
        <begin position="913"/>
        <end position="1038"/>
    </location>
</feature>
<comment type="caution">
    <text evidence="38">The sequence shown here is derived from an EMBL/GenBank/DDBJ whole genome shotgun (WGS) entry which is preliminary data.</text>
</comment>
<dbReference type="InterPro" id="IPR008271">
    <property type="entry name" value="Ser/Thr_kinase_AS"/>
</dbReference>
<comment type="catalytic activity">
    <reaction evidence="28">
        <text>L-seryl-[protein] + ATP = O-phospho-L-seryl-[protein] + ADP + H(+)</text>
        <dbReference type="Rhea" id="RHEA:17989"/>
        <dbReference type="Rhea" id="RHEA-COMP:9863"/>
        <dbReference type="Rhea" id="RHEA-COMP:11604"/>
        <dbReference type="ChEBI" id="CHEBI:15378"/>
        <dbReference type="ChEBI" id="CHEBI:29999"/>
        <dbReference type="ChEBI" id="CHEBI:30616"/>
        <dbReference type="ChEBI" id="CHEBI:83421"/>
        <dbReference type="ChEBI" id="CHEBI:456216"/>
        <dbReference type="EC" id="2.7.11.1"/>
    </reaction>
</comment>
<evidence type="ECO:0000256" key="26">
    <source>
        <dbReference type="ARBA" id="ARBA00023242"/>
    </source>
</evidence>
<feature type="compositionally biased region" description="Low complexity" evidence="34">
    <location>
        <begin position="169"/>
        <end position="191"/>
    </location>
</feature>
<feature type="region of interest" description="Disordered" evidence="34">
    <location>
        <begin position="345"/>
        <end position="375"/>
    </location>
</feature>
<keyword evidence="8 31" id="KW-0597">Phosphoprotein</keyword>
<comment type="catalytic activity">
    <reaction evidence="27">
        <text>L-threonyl-[protein] + ATP = O-phospho-L-threonyl-[protein] + ADP + H(+)</text>
        <dbReference type="Rhea" id="RHEA:46608"/>
        <dbReference type="Rhea" id="RHEA-COMP:11060"/>
        <dbReference type="Rhea" id="RHEA-COMP:11605"/>
        <dbReference type="ChEBI" id="CHEBI:15378"/>
        <dbReference type="ChEBI" id="CHEBI:30013"/>
        <dbReference type="ChEBI" id="CHEBI:30616"/>
        <dbReference type="ChEBI" id="CHEBI:61977"/>
        <dbReference type="ChEBI" id="CHEBI:456216"/>
        <dbReference type="EC" id="2.7.11.1"/>
    </reaction>
</comment>
<evidence type="ECO:0000256" key="21">
    <source>
        <dbReference type="ARBA" id="ARBA00023002"/>
    </source>
</evidence>
<dbReference type="GO" id="GO:0005829">
    <property type="term" value="C:cytosol"/>
    <property type="evidence" value="ECO:0007669"/>
    <property type="project" value="UniProtKB-SubCell"/>
</dbReference>
<evidence type="ECO:0000256" key="9">
    <source>
        <dbReference type="ARBA" id="ARBA00022679"/>
    </source>
</evidence>
<feature type="compositionally biased region" description="Basic and acidic residues" evidence="34">
    <location>
        <begin position="151"/>
        <end position="163"/>
    </location>
</feature>
<evidence type="ECO:0000256" key="32">
    <source>
        <dbReference type="PROSITE-ProRule" id="PRU10141"/>
    </source>
</evidence>
<dbReference type="Gene3D" id="2.60.120.620">
    <property type="entry name" value="q2cbj1_9rhob like domain"/>
    <property type="match status" value="1"/>
</dbReference>
<dbReference type="PROSITE" id="PS00107">
    <property type="entry name" value="PROTEIN_KINASE_ATP"/>
    <property type="match status" value="1"/>
</dbReference>
<comment type="subcellular location">
    <subcellularLocation>
        <location evidence="3">Cytoplasm</location>
        <location evidence="3">Cytosol</location>
    </subcellularLocation>
    <subcellularLocation>
        <location evidence="4">Endoplasmic reticulum membrane</location>
        <topology evidence="4">Single-pass type II membrane protein</topology>
    </subcellularLocation>
    <subcellularLocation>
        <location evidence="2">Nucleus</location>
    </subcellularLocation>
</comment>
<evidence type="ECO:0000313" key="38">
    <source>
        <dbReference type="EMBL" id="RXH80310.1"/>
    </source>
</evidence>
<dbReference type="PROSITE" id="PS50011">
    <property type="entry name" value="PROTEIN_KINASE_DOM"/>
    <property type="match status" value="1"/>
</dbReference>
<dbReference type="InterPro" id="IPR017441">
    <property type="entry name" value="Protein_kinase_ATP_BS"/>
</dbReference>
<evidence type="ECO:0000256" key="18">
    <source>
        <dbReference type="ARBA" id="ARBA00022968"/>
    </source>
</evidence>
<feature type="compositionally biased region" description="Polar residues" evidence="34">
    <location>
        <begin position="229"/>
        <end position="240"/>
    </location>
</feature>
<feature type="region of interest" description="Disordered" evidence="34">
    <location>
        <begin position="396"/>
        <end position="440"/>
    </location>
</feature>
<comment type="catalytic activity">
    <reaction evidence="29">
        <text>L-prolyl-[collagen] + 2-oxoglutarate + O2 = trans-4-hydroxy-L-prolyl-[collagen] + succinate + CO2</text>
        <dbReference type="Rhea" id="RHEA:18945"/>
        <dbReference type="Rhea" id="RHEA-COMP:11676"/>
        <dbReference type="Rhea" id="RHEA-COMP:11680"/>
        <dbReference type="ChEBI" id="CHEBI:15379"/>
        <dbReference type="ChEBI" id="CHEBI:16526"/>
        <dbReference type="ChEBI" id="CHEBI:16810"/>
        <dbReference type="ChEBI" id="CHEBI:30031"/>
        <dbReference type="ChEBI" id="CHEBI:50342"/>
        <dbReference type="ChEBI" id="CHEBI:61965"/>
        <dbReference type="EC" id="1.14.11.2"/>
    </reaction>
</comment>